<organism evidence="4 5">
    <name type="scientific">Ornithinimicrobium cerasi</name>
    <dbReference type="NCBI Taxonomy" id="2248773"/>
    <lineage>
        <taxon>Bacteria</taxon>
        <taxon>Bacillati</taxon>
        <taxon>Actinomycetota</taxon>
        <taxon>Actinomycetes</taxon>
        <taxon>Micrococcales</taxon>
        <taxon>Ornithinimicrobiaceae</taxon>
        <taxon>Ornithinimicrobium</taxon>
    </lineage>
</organism>
<keyword evidence="2" id="KW-0472">Membrane</keyword>
<dbReference type="EMBL" id="OBQK01000004">
    <property type="protein sequence ID" value="SOC54932.1"/>
    <property type="molecule type" value="Genomic_DNA"/>
</dbReference>
<proteinExistence type="predicted"/>
<evidence type="ECO:0000259" key="3">
    <source>
        <dbReference type="Pfam" id="PF24837"/>
    </source>
</evidence>
<name>A0A285VLH6_9MICO</name>
<feature type="compositionally biased region" description="Pro residues" evidence="1">
    <location>
        <begin position="278"/>
        <end position="290"/>
    </location>
</feature>
<dbReference type="Proteomes" id="UP000219688">
    <property type="component" value="Unassembled WGS sequence"/>
</dbReference>
<keyword evidence="2" id="KW-1133">Transmembrane helix</keyword>
<sequence>MNPRYDVPVPGDPDDGTLMVEVREALDRAAQLHVEPDVDVHEPWSLGRRRRARKRAGAALVAGAATVTALAVGWQAGLMGGATDPTPTVAAVPDGYTTFVFAAPGAPEVDVDTVSALDVPTATELSGTTWVLTDDLWGSDLSASEVVAADPGTTTISFGGDPGPGWGFSADGCGGGWVQEDLSLSAGGRFPAADLASDDQGCPPDAQAAEDFWTAALGGGGYLRVLGDDQWLLVSVVAPTAGPDDDEDPGEVTVTAGPTAPAPTAEPTPSVPSTPAEPSQPLPTQPPPSHEPSASAPPEQPSAPTGTVDPPDEPGATGGGLLPGFVPAGTTTTSEAFPGGGALFAPTVRAGANDGFDRVVVDLTGTGAPTWRAAYPPEPVRDGSGLPAGVAGDAVLEVVITGMAYPEPGDPVYDGGDFGLDTHTLGLVVEVIRTPPFEGQLQLFVGMTGEPRPYRVFLLQDPMRLVVDVQTAP</sequence>
<feature type="region of interest" description="Disordered" evidence="1">
    <location>
        <begin position="239"/>
        <end position="333"/>
    </location>
</feature>
<dbReference type="AlphaFoldDB" id="A0A285VLH6"/>
<keyword evidence="2" id="KW-0812">Transmembrane</keyword>
<accession>A0A285VLH6</accession>
<evidence type="ECO:0000313" key="4">
    <source>
        <dbReference type="EMBL" id="SOC54932.1"/>
    </source>
</evidence>
<dbReference type="Pfam" id="PF24837">
    <property type="entry name" value="AMIN-like"/>
    <property type="match status" value="1"/>
</dbReference>
<dbReference type="InterPro" id="IPR056303">
    <property type="entry name" value="AMIN-like"/>
</dbReference>
<gene>
    <name evidence="4" type="ORF">SAMN05421879_10468</name>
</gene>
<feature type="domain" description="AMIN-like" evidence="3">
    <location>
        <begin position="347"/>
        <end position="470"/>
    </location>
</feature>
<evidence type="ECO:0000256" key="1">
    <source>
        <dbReference type="SAM" id="MobiDB-lite"/>
    </source>
</evidence>
<feature type="compositionally biased region" description="Pro residues" evidence="1">
    <location>
        <begin position="260"/>
        <end position="272"/>
    </location>
</feature>
<keyword evidence="5" id="KW-1185">Reference proteome</keyword>
<evidence type="ECO:0000313" key="5">
    <source>
        <dbReference type="Proteomes" id="UP000219688"/>
    </source>
</evidence>
<feature type="transmembrane region" description="Helical" evidence="2">
    <location>
        <begin position="56"/>
        <end position="77"/>
    </location>
</feature>
<reference evidence="5" key="1">
    <citation type="submission" date="2017-08" db="EMBL/GenBank/DDBJ databases">
        <authorList>
            <person name="Varghese N."/>
            <person name="Submissions S."/>
        </authorList>
    </citation>
    <scope>NUCLEOTIDE SEQUENCE [LARGE SCALE GENOMIC DNA]</scope>
    <source>
        <strain evidence="5">USBA17B2</strain>
    </source>
</reference>
<protein>
    <recommendedName>
        <fullName evidence="3">AMIN-like domain-containing protein</fullName>
    </recommendedName>
</protein>
<dbReference type="RefSeq" id="WP_170955418.1">
    <property type="nucleotide sequence ID" value="NZ_OBQK01000004.1"/>
</dbReference>
<evidence type="ECO:0000256" key="2">
    <source>
        <dbReference type="SAM" id="Phobius"/>
    </source>
</evidence>